<reference evidence="9 10" key="1">
    <citation type="submission" date="2022-10" db="EMBL/GenBank/DDBJ databases">
        <title>Draft genome assembly of moderately radiation resistant bacterium Metabacillus halosaccharovorans.</title>
        <authorList>
            <person name="Pal S."/>
            <person name="Gopinathan A."/>
        </authorList>
    </citation>
    <scope>NUCLEOTIDE SEQUENCE [LARGE SCALE GENOMIC DNA]</scope>
    <source>
        <strain evidence="9 10">VITHBRA001</strain>
    </source>
</reference>
<name>A0ABT3DHD7_9BACI</name>
<dbReference type="InterPro" id="IPR055431">
    <property type="entry name" value="RsgI_M"/>
</dbReference>
<comment type="caution">
    <text evidence="9">The sequence shown here is derived from an EMBL/GenBank/DDBJ whole genome shotgun (WGS) entry which is preliminary data.</text>
</comment>
<dbReference type="PROSITE" id="PS51849">
    <property type="entry name" value="RSGI_N"/>
    <property type="match status" value="1"/>
</dbReference>
<dbReference type="RefSeq" id="WP_264143065.1">
    <property type="nucleotide sequence ID" value="NZ_JAOYEY010000038.1"/>
</dbReference>
<organism evidence="9 10">
    <name type="scientific">Metabacillus halosaccharovorans</name>
    <dbReference type="NCBI Taxonomy" id="930124"/>
    <lineage>
        <taxon>Bacteria</taxon>
        <taxon>Bacillati</taxon>
        <taxon>Bacillota</taxon>
        <taxon>Bacilli</taxon>
        <taxon>Bacillales</taxon>
        <taxon>Bacillaceae</taxon>
        <taxon>Metabacillus</taxon>
    </lineage>
</organism>
<evidence type="ECO:0000256" key="3">
    <source>
        <dbReference type="ARBA" id="ARBA00022692"/>
    </source>
</evidence>
<comment type="subcellular location">
    <subcellularLocation>
        <location evidence="1">Cell membrane</location>
        <topology evidence="1">Single-pass membrane protein</topology>
    </subcellularLocation>
</comment>
<evidence type="ECO:0000259" key="8">
    <source>
        <dbReference type="PROSITE" id="PS51849"/>
    </source>
</evidence>
<dbReference type="Pfam" id="PF23750">
    <property type="entry name" value="RsgI_M"/>
    <property type="match status" value="1"/>
</dbReference>
<proteinExistence type="predicted"/>
<keyword evidence="2" id="KW-1003">Cell membrane</keyword>
<feature type="transmembrane region" description="Helical" evidence="7">
    <location>
        <begin position="74"/>
        <end position="93"/>
    </location>
</feature>
<evidence type="ECO:0000313" key="9">
    <source>
        <dbReference type="EMBL" id="MCV9886483.1"/>
    </source>
</evidence>
<feature type="compositionally biased region" description="Basic and acidic residues" evidence="6">
    <location>
        <begin position="329"/>
        <end position="351"/>
    </location>
</feature>
<feature type="compositionally biased region" description="Basic and acidic residues" evidence="6">
    <location>
        <begin position="373"/>
        <end position="389"/>
    </location>
</feature>
<evidence type="ECO:0000313" key="10">
    <source>
        <dbReference type="Proteomes" id="UP001526147"/>
    </source>
</evidence>
<protein>
    <submittedName>
        <fullName evidence="9">Anti-sigma factor domain-containing protein</fullName>
    </submittedName>
</protein>
<evidence type="ECO:0000256" key="4">
    <source>
        <dbReference type="ARBA" id="ARBA00022989"/>
    </source>
</evidence>
<dbReference type="InterPro" id="IPR024449">
    <property type="entry name" value="Anti-sigma_RsgI_N"/>
</dbReference>
<feature type="region of interest" description="Disordered" evidence="6">
    <location>
        <begin position="232"/>
        <end position="389"/>
    </location>
</feature>
<accession>A0ABT3DHD7</accession>
<feature type="domain" description="RsgI N-terminal anti-sigma" evidence="8">
    <location>
        <begin position="2"/>
        <end position="50"/>
    </location>
</feature>
<keyword evidence="5 7" id="KW-0472">Membrane</keyword>
<evidence type="ECO:0000256" key="5">
    <source>
        <dbReference type="ARBA" id="ARBA00023136"/>
    </source>
</evidence>
<sequence>MKKGVVVDLDDDFVTLLTPDGQFLKASNKEGNYELGEEISFFPLADKREEAATRTKRAIDHTFLKSIRTRTARVGALSAVAIIFFMISFLPLFNNDKVYAYMSIDINPSFEVSLDDHLKVISLVPLNDEANNIMKSLNEWEKKPLNEIVQIIISECKSDGYVYPGKEIVITTVMNDTDKKIEKELHEGLTEISTVIEEEDMVVKTINSDKDTRDKAQKQGVSTGKYIELVEQKEESKETEAPEEADESVQSEVTPAPIVPEKKGTSITSQVKEQQNTKPADNTTSVQKDKSEAKEKLTKAKEKLQENAHQIQQKRNENKQHNNQQAKFNQEERKKERTESKRRWQEKKDRYDDNDDRDDDRKENNRGKNNNGRQDRDDNKRGKKDRDDD</sequence>
<feature type="compositionally biased region" description="Polar residues" evidence="6">
    <location>
        <begin position="265"/>
        <end position="286"/>
    </location>
</feature>
<gene>
    <name evidence="9" type="ORF">OIH86_12625</name>
</gene>
<feature type="compositionally biased region" description="Basic and acidic residues" evidence="6">
    <location>
        <begin position="287"/>
        <end position="306"/>
    </location>
</feature>
<dbReference type="Pfam" id="PF12791">
    <property type="entry name" value="RsgI_N"/>
    <property type="match status" value="1"/>
</dbReference>
<keyword evidence="4 7" id="KW-1133">Transmembrane helix</keyword>
<evidence type="ECO:0000256" key="7">
    <source>
        <dbReference type="SAM" id="Phobius"/>
    </source>
</evidence>
<dbReference type="EMBL" id="JAOYEY010000038">
    <property type="protein sequence ID" value="MCV9886483.1"/>
    <property type="molecule type" value="Genomic_DNA"/>
</dbReference>
<dbReference type="Proteomes" id="UP001526147">
    <property type="component" value="Unassembled WGS sequence"/>
</dbReference>
<evidence type="ECO:0000256" key="1">
    <source>
        <dbReference type="ARBA" id="ARBA00004162"/>
    </source>
</evidence>
<evidence type="ECO:0000256" key="6">
    <source>
        <dbReference type="SAM" id="MobiDB-lite"/>
    </source>
</evidence>
<evidence type="ECO:0000256" key="2">
    <source>
        <dbReference type="ARBA" id="ARBA00022475"/>
    </source>
</evidence>
<keyword evidence="3 7" id="KW-0812">Transmembrane</keyword>
<keyword evidence="10" id="KW-1185">Reference proteome</keyword>